<evidence type="ECO:0000256" key="2">
    <source>
        <dbReference type="SAM" id="SignalP"/>
    </source>
</evidence>
<feature type="chain" id="PRO_5032699830" description="C-type lectin domain-containing protein" evidence="2">
    <location>
        <begin position="21"/>
        <end position="809"/>
    </location>
</feature>
<feature type="region of interest" description="Disordered" evidence="1">
    <location>
        <begin position="604"/>
        <end position="629"/>
    </location>
</feature>
<feature type="non-terminal residue" evidence="3">
    <location>
        <position position="1"/>
    </location>
</feature>
<reference evidence="3" key="1">
    <citation type="submission" date="2018-11" db="EMBL/GenBank/DDBJ databases">
        <authorList>
            <person name="Alioto T."/>
            <person name="Alioto T."/>
        </authorList>
    </citation>
    <scope>NUCLEOTIDE SEQUENCE</scope>
</reference>
<dbReference type="OrthoDB" id="10599307at2759"/>
<keyword evidence="2" id="KW-0732">Signal</keyword>
<sequence length="809" mass="91549">VKSFILHLSLVLNILLSSNKQNEMEDNNHLCSQHRRNIKFYCTKHDVPCCDKCVSTYHNTCDDILSEEDLCNIKHSAEADELKDEICDFRHDFNALERSISEIENVLNEEKKDVLNEIKIFKSKAEKMFNHSLEKIDNETSDTCQRIKEELHTDYNKIKEVGDVLKRCDERKLAKNKFSNMEYFLAMKAHMRIIKEARKDLKSLASQNWLNDVILTFSPNPNILKLLSKDSIGKVSTITDRGPFLLKQNTVNKAQVVLKQTKNEVTKGRENIRPRIVRKKVKLAKVSVTESATQKSVSTSDGKRIVLDKDNKNLVIYTHNGNELRYGFDTGINVLPSKSLECKNLLSTKKFPDDVTKLVDDELRKGYLIGPFTKPPFDTYIISPIGQPGTLYIQIENKSNWIEARNECFNQGGTLSNMDDTGGCNDRTKGKTIWTGNHQVLTPWLGKTGCFDLVDALTIQYNIYAVQVCYQKCGKPYFGHIKTEPSQQQFIPGKKQISFATTNGISQYSTIKLYVGLKVWIVQIHIGQDISGIESIQSLSEVLNCSYMTCPNDGATAIHNIASCSEKLDGYACLVKREPKTSSKESSISMNYTSIRSKIQTTTESNADTSYNQHKDHVTSKQIVSSSGSKTTIMNTATSTTLEKIAKKPSRQGPFKHKEHEPGSQMTEMHDPNYHDFETSPHNASSLSHSNTAYNTHTGGRYALSDQTSENMQSDTASNNEYSVVVKDKKSSPCANDDYFDQEEENSSDIMDNEFDSLNQIQVLSDGNFHSKSMYDSSFGFRDEYDPTYNTTSQISDRNNVDNSVYDHI</sequence>
<evidence type="ECO:0000256" key="1">
    <source>
        <dbReference type="SAM" id="MobiDB-lite"/>
    </source>
</evidence>
<feature type="compositionally biased region" description="Polar residues" evidence="1">
    <location>
        <begin position="680"/>
        <end position="698"/>
    </location>
</feature>
<gene>
    <name evidence="3" type="ORF">MGAL_10B015250</name>
</gene>
<dbReference type="Proteomes" id="UP000596742">
    <property type="component" value="Unassembled WGS sequence"/>
</dbReference>
<feature type="compositionally biased region" description="Basic and acidic residues" evidence="1">
    <location>
        <begin position="656"/>
        <end position="679"/>
    </location>
</feature>
<feature type="compositionally biased region" description="Polar residues" evidence="1">
    <location>
        <begin position="789"/>
        <end position="803"/>
    </location>
</feature>
<protein>
    <recommendedName>
        <fullName evidence="5">C-type lectin domain-containing protein</fullName>
    </recommendedName>
</protein>
<feature type="region of interest" description="Disordered" evidence="1">
    <location>
        <begin position="789"/>
        <end position="809"/>
    </location>
</feature>
<dbReference type="EMBL" id="UYJE01005746">
    <property type="protein sequence ID" value="VDI40001.1"/>
    <property type="molecule type" value="Genomic_DNA"/>
</dbReference>
<comment type="caution">
    <text evidence="3">The sequence shown here is derived from an EMBL/GenBank/DDBJ whole genome shotgun (WGS) entry which is preliminary data.</text>
</comment>
<evidence type="ECO:0000313" key="3">
    <source>
        <dbReference type="EMBL" id="VDI40001.1"/>
    </source>
</evidence>
<feature type="compositionally biased region" description="Polar residues" evidence="1">
    <location>
        <begin position="620"/>
        <end position="629"/>
    </location>
</feature>
<feature type="region of interest" description="Disordered" evidence="1">
    <location>
        <begin position="645"/>
        <end position="702"/>
    </location>
</feature>
<evidence type="ECO:0008006" key="5">
    <source>
        <dbReference type="Google" id="ProtNLM"/>
    </source>
</evidence>
<feature type="signal peptide" evidence="2">
    <location>
        <begin position="1"/>
        <end position="20"/>
    </location>
</feature>
<accession>A0A8B6EU59</accession>
<keyword evidence="4" id="KW-1185">Reference proteome</keyword>
<organism evidence="3 4">
    <name type="scientific">Mytilus galloprovincialis</name>
    <name type="common">Mediterranean mussel</name>
    <dbReference type="NCBI Taxonomy" id="29158"/>
    <lineage>
        <taxon>Eukaryota</taxon>
        <taxon>Metazoa</taxon>
        <taxon>Spiralia</taxon>
        <taxon>Lophotrochozoa</taxon>
        <taxon>Mollusca</taxon>
        <taxon>Bivalvia</taxon>
        <taxon>Autobranchia</taxon>
        <taxon>Pteriomorphia</taxon>
        <taxon>Mytilida</taxon>
        <taxon>Mytiloidea</taxon>
        <taxon>Mytilidae</taxon>
        <taxon>Mytilinae</taxon>
        <taxon>Mytilus</taxon>
    </lineage>
</organism>
<name>A0A8B6EU59_MYTGA</name>
<evidence type="ECO:0000313" key="4">
    <source>
        <dbReference type="Proteomes" id="UP000596742"/>
    </source>
</evidence>
<dbReference type="AlphaFoldDB" id="A0A8B6EU59"/>
<proteinExistence type="predicted"/>